<keyword evidence="10" id="KW-1185">Reference proteome</keyword>
<evidence type="ECO:0000313" key="9">
    <source>
        <dbReference type="EMBL" id="RSU13709.1"/>
    </source>
</evidence>
<dbReference type="OrthoDB" id="9811721at2"/>
<name>A0A430B078_9ENTE</name>
<feature type="transmembrane region" description="Helical" evidence="8">
    <location>
        <begin position="150"/>
        <end position="173"/>
    </location>
</feature>
<dbReference type="Pfam" id="PF01032">
    <property type="entry name" value="FecCD"/>
    <property type="match status" value="1"/>
</dbReference>
<evidence type="ECO:0000256" key="8">
    <source>
        <dbReference type="SAM" id="Phobius"/>
    </source>
</evidence>
<proteinExistence type="inferred from homology"/>
<sequence length="343" mass="36921">MSKKNYRVFSILCLLLVVSLLISPLLGQIKLSEINWLDTWQALNEGTFSTTELAIILKLRLPRIMAAAITGSGLALAGLVMQACIQNPLADPYILGVSSGATAGATFAIVILPTLIMSHLSVMIAFSAFLGGILTTCLILRLSHRFKNQLIILILIGVVINSVCQALTSLFIYKAPNSEYVKSATYWTMGSLVGIGNQGLGLMAGTLLILTIYFFKQSHVLDLLLLGNEQAESLGIESQIYQRKLMLASAVLTSVLVSQTGVIGFIGLIVPHLARKLVGNKHQLVIITSLLLGSILLIWADCLARIVVKNSELPIGVVTSLIGAPLFFMIILDKYKNQGGVSC</sequence>
<organism evidence="9 10">
    <name type="scientific">Vagococcus carniphilus</name>
    <dbReference type="NCBI Taxonomy" id="218144"/>
    <lineage>
        <taxon>Bacteria</taxon>
        <taxon>Bacillati</taxon>
        <taxon>Bacillota</taxon>
        <taxon>Bacilli</taxon>
        <taxon>Lactobacillales</taxon>
        <taxon>Enterococcaceae</taxon>
        <taxon>Vagococcus</taxon>
    </lineage>
</organism>
<dbReference type="GO" id="GO:0033214">
    <property type="term" value="P:siderophore-iron import into cell"/>
    <property type="evidence" value="ECO:0007669"/>
    <property type="project" value="TreeGrafter"/>
</dbReference>
<feature type="transmembrane region" description="Helical" evidence="8">
    <location>
        <begin position="312"/>
        <end position="332"/>
    </location>
</feature>
<reference evidence="9 10" key="1">
    <citation type="submission" date="2017-05" db="EMBL/GenBank/DDBJ databases">
        <title>Vagococcus spp. assemblies.</title>
        <authorList>
            <person name="Gulvik C.A."/>
        </authorList>
    </citation>
    <scope>NUCLEOTIDE SEQUENCE [LARGE SCALE GENOMIC DNA]</scope>
    <source>
        <strain evidence="9 10">SS1714</strain>
    </source>
</reference>
<dbReference type="SUPFAM" id="SSF81345">
    <property type="entry name" value="ABC transporter involved in vitamin B12 uptake, BtuC"/>
    <property type="match status" value="1"/>
</dbReference>
<feature type="transmembrane region" description="Helical" evidence="8">
    <location>
        <begin position="193"/>
        <end position="215"/>
    </location>
</feature>
<dbReference type="AlphaFoldDB" id="A0A430B078"/>
<evidence type="ECO:0000256" key="3">
    <source>
        <dbReference type="ARBA" id="ARBA00022448"/>
    </source>
</evidence>
<dbReference type="Gene3D" id="1.10.3470.10">
    <property type="entry name" value="ABC transporter involved in vitamin B12 uptake, BtuC"/>
    <property type="match status" value="1"/>
</dbReference>
<keyword evidence="7 8" id="KW-0472">Membrane</keyword>
<dbReference type="RefSeq" id="WP_126794627.1">
    <property type="nucleotide sequence ID" value="NZ_NGKB01000008.1"/>
</dbReference>
<keyword evidence="5 8" id="KW-0812">Transmembrane</keyword>
<feature type="transmembrane region" description="Helical" evidence="8">
    <location>
        <begin position="245"/>
        <end position="270"/>
    </location>
</feature>
<gene>
    <name evidence="9" type="ORF">CBF28_09500</name>
</gene>
<keyword evidence="3" id="KW-0813">Transport</keyword>
<dbReference type="GO" id="GO:0022857">
    <property type="term" value="F:transmembrane transporter activity"/>
    <property type="evidence" value="ECO:0007669"/>
    <property type="project" value="InterPro"/>
</dbReference>
<feature type="transmembrane region" description="Helical" evidence="8">
    <location>
        <begin position="122"/>
        <end position="143"/>
    </location>
</feature>
<dbReference type="GO" id="GO:0005886">
    <property type="term" value="C:plasma membrane"/>
    <property type="evidence" value="ECO:0007669"/>
    <property type="project" value="UniProtKB-SubCell"/>
</dbReference>
<feature type="transmembrane region" description="Helical" evidence="8">
    <location>
        <begin position="64"/>
        <end position="81"/>
    </location>
</feature>
<comment type="similarity">
    <text evidence="2">Belongs to the binding-protein-dependent transport system permease family. FecCD subfamily.</text>
</comment>
<protein>
    <recommendedName>
        <fullName evidence="11">Iron ABC transporter permease</fullName>
    </recommendedName>
</protein>
<evidence type="ECO:0000256" key="5">
    <source>
        <dbReference type="ARBA" id="ARBA00022692"/>
    </source>
</evidence>
<evidence type="ECO:0000256" key="7">
    <source>
        <dbReference type="ARBA" id="ARBA00023136"/>
    </source>
</evidence>
<dbReference type="CDD" id="cd06550">
    <property type="entry name" value="TM_ABC_iron-siderophores_like"/>
    <property type="match status" value="1"/>
</dbReference>
<dbReference type="InterPro" id="IPR000522">
    <property type="entry name" value="ABC_transptr_permease_BtuC"/>
</dbReference>
<feature type="transmembrane region" description="Helical" evidence="8">
    <location>
        <begin position="93"/>
        <end position="116"/>
    </location>
</feature>
<evidence type="ECO:0000313" key="10">
    <source>
        <dbReference type="Proteomes" id="UP000288028"/>
    </source>
</evidence>
<feature type="transmembrane region" description="Helical" evidence="8">
    <location>
        <begin position="282"/>
        <end position="300"/>
    </location>
</feature>
<comment type="caution">
    <text evidence="9">The sequence shown here is derived from an EMBL/GenBank/DDBJ whole genome shotgun (WGS) entry which is preliminary data.</text>
</comment>
<keyword evidence="6 8" id="KW-1133">Transmembrane helix</keyword>
<dbReference type="PANTHER" id="PTHR30472">
    <property type="entry name" value="FERRIC ENTEROBACTIN TRANSPORT SYSTEM PERMEASE PROTEIN"/>
    <property type="match status" value="1"/>
</dbReference>
<evidence type="ECO:0008006" key="11">
    <source>
        <dbReference type="Google" id="ProtNLM"/>
    </source>
</evidence>
<evidence type="ECO:0000256" key="4">
    <source>
        <dbReference type="ARBA" id="ARBA00022475"/>
    </source>
</evidence>
<dbReference type="FunFam" id="1.10.3470.10:FF:000001">
    <property type="entry name" value="Vitamin B12 ABC transporter permease BtuC"/>
    <property type="match status" value="1"/>
</dbReference>
<dbReference type="InterPro" id="IPR037294">
    <property type="entry name" value="ABC_BtuC-like"/>
</dbReference>
<evidence type="ECO:0000256" key="2">
    <source>
        <dbReference type="ARBA" id="ARBA00007935"/>
    </source>
</evidence>
<dbReference type="EMBL" id="NGKB01000008">
    <property type="protein sequence ID" value="RSU13709.1"/>
    <property type="molecule type" value="Genomic_DNA"/>
</dbReference>
<keyword evidence="4" id="KW-1003">Cell membrane</keyword>
<evidence type="ECO:0000256" key="6">
    <source>
        <dbReference type="ARBA" id="ARBA00022989"/>
    </source>
</evidence>
<dbReference type="PANTHER" id="PTHR30472:SF25">
    <property type="entry name" value="ABC TRANSPORTER PERMEASE PROTEIN MJ0876-RELATED"/>
    <property type="match status" value="1"/>
</dbReference>
<dbReference type="Proteomes" id="UP000288028">
    <property type="component" value="Unassembled WGS sequence"/>
</dbReference>
<comment type="subcellular location">
    <subcellularLocation>
        <location evidence="1">Cell membrane</location>
        <topology evidence="1">Multi-pass membrane protein</topology>
    </subcellularLocation>
</comment>
<evidence type="ECO:0000256" key="1">
    <source>
        <dbReference type="ARBA" id="ARBA00004651"/>
    </source>
</evidence>
<accession>A0A430B078</accession>